<dbReference type="InterPro" id="IPR020051">
    <property type="entry name" value="SagB-type_dehydrogenase"/>
</dbReference>
<keyword evidence="3" id="KW-1185">Reference proteome</keyword>
<dbReference type="Proteomes" id="UP000095185">
    <property type="component" value="Chromosome"/>
</dbReference>
<evidence type="ECO:0000313" key="2">
    <source>
        <dbReference type="EMBL" id="AOS83922.1"/>
    </source>
</evidence>
<dbReference type="InterPro" id="IPR052544">
    <property type="entry name" value="Bacteriocin_Proc_Enz"/>
</dbReference>
<organism evidence="2 3">
    <name type="scientific">Chlorobaculum limnaeum</name>
    <dbReference type="NCBI Taxonomy" id="274537"/>
    <lineage>
        <taxon>Bacteria</taxon>
        <taxon>Pseudomonadati</taxon>
        <taxon>Chlorobiota</taxon>
        <taxon>Chlorobiia</taxon>
        <taxon>Chlorobiales</taxon>
        <taxon>Chlorobiaceae</taxon>
        <taxon>Chlorobaculum</taxon>
    </lineage>
</organism>
<dbReference type="PANTHER" id="PTHR43745">
    <property type="entry name" value="NITROREDUCTASE MJ1384-RELATED"/>
    <property type="match status" value="1"/>
</dbReference>
<feature type="domain" description="Nitroreductase" evidence="1">
    <location>
        <begin position="67"/>
        <end position="249"/>
    </location>
</feature>
<dbReference type="InterPro" id="IPR000415">
    <property type="entry name" value="Nitroreductase-like"/>
</dbReference>
<dbReference type="CDD" id="cd02142">
    <property type="entry name" value="McbC_SagB-like_oxidoreductase"/>
    <property type="match status" value="1"/>
</dbReference>
<evidence type="ECO:0000313" key="3">
    <source>
        <dbReference type="Proteomes" id="UP000095185"/>
    </source>
</evidence>
<dbReference type="Gene3D" id="3.40.109.10">
    <property type="entry name" value="NADH Oxidase"/>
    <property type="match status" value="1"/>
</dbReference>
<accession>A0A1D8CYB0</accession>
<proteinExistence type="predicted"/>
<dbReference type="GO" id="GO:0016491">
    <property type="term" value="F:oxidoreductase activity"/>
    <property type="evidence" value="ECO:0007669"/>
    <property type="project" value="InterPro"/>
</dbReference>
<name>A0A1D8CYB0_CHLLM</name>
<protein>
    <submittedName>
        <fullName evidence="2">Thioester oxidase</fullName>
    </submittedName>
</protein>
<sequence length="251" mass="28348">MNHERNRYREFLKDNIRQRVDFSQTDQRRQIPPPPVEKPFSPDARRIALKKIDLLGDLGAFDLKSAIAHRESCRFYSGEPLKLDELSFLLWATQGVRLRLDAGHALRTVPSAGCRHAFESYLCVLNVEGVEKGIYRYLPLEHELLFEQAPEQLESRIVRATLGQRFTGDAAVVFVWTAIPYRMEWRYGLAAHKVIALDAGHVCQNLYLACEAIGAGTCAIAAYDQPGMDRLLGVDGEEEFTIYLAPVGKKG</sequence>
<dbReference type="STRING" id="274537.BIU88_07015"/>
<evidence type="ECO:0000259" key="1">
    <source>
        <dbReference type="Pfam" id="PF00881"/>
    </source>
</evidence>
<dbReference type="Pfam" id="PF00881">
    <property type="entry name" value="Nitroreductase"/>
    <property type="match status" value="1"/>
</dbReference>
<dbReference type="InterPro" id="IPR029479">
    <property type="entry name" value="Nitroreductase"/>
</dbReference>
<dbReference type="EMBL" id="CP017305">
    <property type="protein sequence ID" value="AOS83922.1"/>
    <property type="molecule type" value="Genomic_DNA"/>
</dbReference>
<gene>
    <name evidence="2" type="ORF">BIU88_07015</name>
</gene>
<dbReference type="PANTHER" id="PTHR43745:SF2">
    <property type="entry name" value="NITROREDUCTASE MJ1384-RELATED"/>
    <property type="match status" value="1"/>
</dbReference>
<reference evidence="2" key="1">
    <citation type="submission" date="2016-09" db="EMBL/GenBank/DDBJ databases">
        <title>Genome sequence of Chlorobaculum limnaeum.</title>
        <authorList>
            <person name="Liu Z."/>
            <person name="Tank M."/>
            <person name="Bryant D.A."/>
        </authorList>
    </citation>
    <scope>NUCLEOTIDE SEQUENCE [LARGE SCALE GENOMIC DNA]</scope>
    <source>
        <strain evidence="2">DSM 1677</strain>
    </source>
</reference>
<dbReference type="KEGG" id="clz:BIU88_07015"/>
<dbReference type="AlphaFoldDB" id="A0A1D8CYB0"/>
<dbReference type="SUPFAM" id="SSF55469">
    <property type="entry name" value="FMN-dependent nitroreductase-like"/>
    <property type="match status" value="1"/>
</dbReference>
<dbReference type="RefSeq" id="WP_069809937.1">
    <property type="nucleotide sequence ID" value="NZ_CP017305.1"/>
</dbReference>
<dbReference type="NCBIfam" id="TIGR03605">
    <property type="entry name" value="antibiot_sagB"/>
    <property type="match status" value="1"/>
</dbReference>
<dbReference type="OrthoDB" id="9802775at2"/>